<feature type="domain" description="FAD/NAD(P)-binding" evidence="12">
    <location>
        <begin position="5"/>
        <end position="300"/>
    </location>
</feature>
<gene>
    <name evidence="13" type="primary">selD</name>
    <name evidence="13" type="ORF">ACFOND_04675</name>
</gene>
<organism evidence="13 14">
    <name type="scientific">Reinekea marina</name>
    <dbReference type="NCBI Taxonomy" id="1310421"/>
    <lineage>
        <taxon>Bacteria</taxon>
        <taxon>Pseudomonadati</taxon>
        <taxon>Pseudomonadota</taxon>
        <taxon>Gammaproteobacteria</taxon>
        <taxon>Oceanospirillales</taxon>
        <taxon>Saccharospirillaceae</taxon>
        <taxon>Reinekea</taxon>
    </lineage>
</organism>
<dbReference type="InterPro" id="IPR036188">
    <property type="entry name" value="FAD/NAD-bd_sf"/>
</dbReference>
<keyword evidence="4" id="KW-0547">Nucleotide-binding</keyword>
<dbReference type="RefSeq" id="WP_377362354.1">
    <property type="nucleotide sequence ID" value="NZ_JBHRYN010000007.1"/>
</dbReference>
<dbReference type="InterPro" id="IPR051169">
    <property type="entry name" value="NADH-Q_oxidoreductase"/>
</dbReference>
<keyword evidence="7" id="KW-0067">ATP-binding</keyword>
<accession>A0ABV7WNU7</accession>
<dbReference type="PANTHER" id="PTHR42913">
    <property type="entry name" value="APOPTOSIS-INDUCING FACTOR 1"/>
    <property type="match status" value="1"/>
</dbReference>
<dbReference type="NCBIfam" id="TIGR03169">
    <property type="entry name" value="Nterm_to_SelD"/>
    <property type="match status" value="1"/>
</dbReference>
<dbReference type="Proteomes" id="UP001595710">
    <property type="component" value="Unassembled WGS sequence"/>
</dbReference>
<evidence type="ECO:0000259" key="11">
    <source>
        <dbReference type="Pfam" id="PF02769"/>
    </source>
</evidence>
<feature type="domain" description="PurM-like C-terminal" evidence="11">
    <location>
        <begin position="538"/>
        <end position="699"/>
    </location>
</feature>
<evidence type="ECO:0000256" key="9">
    <source>
        <dbReference type="ARBA" id="ARBA00023266"/>
    </source>
</evidence>
<dbReference type="Gene3D" id="3.30.1330.10">
    <property type="entry name" value="PurM-like, N-terminal domain"/>
    <property type="match status" value="1"/>
</dbReference>
<dbReference type="SUPFAM" id="SSF55326">
    <property type="entry name" value="PurM N-terminal domain-like"/>
    <property type="match status" value="1"/>
</dbReference>
<dbReference type="InterPro" id="IPR017584">
    <property type="entry name" value="Pyridine_nucleo_diS_OxRdtase_N"/>
</dbReference>
<keyword evidence="6" id="KW-0274">FAD</keyword>
<dbReference type="PANTHER" id="PTHR42913:SF9">
    <property type="entry name" value="SLR1591 PROTEIN"/>
    <property type="match status" value="1"/>
</dbReference>
<evidence type="ECO:0000256" key="8">
    <source>
        <dbReference type="ARBA" id="ARBA00023002"/>
    </source>
</evidence>
<evidence type="ECO:0000256" key="1">
    <source>
        <dbReference type="ARBA" id="ARBA00001974"/>
    </source>
</evidence>
<evidence type="ECO:0000313" key="13">
    <source>
        <dbReference type="EMBL" id="MFC3700928.1"/>
    </source>
</evidence>
<dbReference type="CDD" id="cd02195">
    <property type="entry name" value="SelD"/>
    <property type="match status" value="1"/>
</dbReference>
<keyword evidence="14" id="KW-1185">Reference proteome</keyword>
<dbReference type="GO" id="GO:0004756">
    <property type="term" value="F:selenide, water dikinase activity"/>
    <property type="evidence" value="ECO:0007669"/>
    <property type="project" value="UniProtKB-EC"/>
</dbReference>
<name>A0ABV7WNU7_9GAMM</name>
<feature type="domain" description="PurM-like N-terminal" evidence="10">
    <location>
        <begin position="419"/>
        <end position="524"/>
    </location>
</feature>
<evidence type="ECO:0000259" key="12">
    <source>
        <dbReference type="Pfam" id="PF07992"/>
    </source>
</evidence>
<keyword evidence="3 13" id="KW-0808">Transferase</keyword>
<protein>
    <submittedName>
        <fullName evidence="13">Selenide, water dikinase SelD</fullName>
        <ecNumber evidence="13">2.7.9.3</ecNumber>
    </submittedName>
</protein>
<dbReference type="Pfam" id="PF07992">
    <property type="entry name" value="Pyr_redox_2"/>
    <property type="match status" value="1"/>
</dbReference>
<keyword evidence="8" id="KW-0560">Oxidoreductase</keyword>
<evidence type="ECO:0000256" key="3">
    <source>
        <dbReference type="ARBA" id="ARBA00022679"/>
    </source>
</evidence>
<dbReference type="InterPro" id="IPR010918">
    <property type="entry name" value="PurM-like_C_dom"/>
</dbReference>
<dbReference type="Pfam" id="PF00586">
    <property type="entry name" value="AIRS"/>
    <property type="match status" value="1"/>
</dbReference>
<reference evidence="14" key="1">
    <citation type="journal article" date="2019" name="Int. J. Syst. Evol. Microbiol.">
        <title>The Global Catalogue of Microorganisms (GCM) 10K type strain sequencing project: providing services to taxonomists for standard genome sequencing and annotation.</title>
        <authorList>
            <consortium name="The Broad Institute Genomics Platform"/>
            <consortium name="The Broad Institute Genome Sequencing Center for Infectious Disease"/>
            <person name="Wu L."/>
            <person name="Ma J."/>
        </authorList>
    </citation>
    <scope>NUCLEOTIDE SEQUENCE [LARGE SCALE GENOMIC DNA]</scope>
    <source>
        <strain evidence="14">CECT 8288</strain>
    </source>
</reference>
<dbReference type="NCBIfam" id="TIGR00476">
    <property type="entry name" value="selD"/>
    <property type="match status" value="1"/>
</dbReference>
<evidence type="ECO:0000256" key="5">
    <source>
        <dbReference type="ARBA" id="ARBA00022777"/>
    </source>
</evidence>
<comment type="caution">
    <text evidence="13">The sequence shown here is derived from an EMBL/GenBank/DDBJ whole genome shotgun (WGS) entry which is preliminary data.</text>
</comment>
<sequence>MHERDIVFIGGGHCHALAIRMLAMKPLQNARLTLITDTLQTPYSGMLPGYIAGHYSLDDIHIDLNLLCQRANVRLIHGRVCGLDINKKEIKIIGQANIRYDKVSINTGSTPNLGVPGAAEFALGVKPVSQLTQTWQTLLDKSNAQKTPHWAIVGAGAAGIEMTLAIAHRFKLSNKSIQLSLVHAGECILPHVKSSTRKIAEKALANAHVSVVSHFRVAEVHQSSIVSTQEQKLDVDQSIWCTPATAPAWPSESGLATDENGFIAVNEFLQSTSHGDVFACGDVAAMLKSPRPKSGVFAVRSAPFLVKNFRAVMSGNAMTPLNLQADFLSLISLGDTRAVGQRFGVSFSGNWVWQWKNRIDQAFMSKFNAPLSAMDSMGNEPMHCAGCGSKIGPELLSNTLKELPLFPNSTLKPDLTLAEDAAVAAVHQDVTMLQSIDGFRAFTDDMYRLGVVATHHAINDLYAMGNTPTSAQVWVNLAFNHPRLIQRDFKRLMTGITETLLHHETTLVGGHSTEGAETHVALVVNSLGHSVWPKNAVEEGDWLLLNKPLGSGILLAADAQGKAPAPSKEALWHVLQQSNRDFFLAIKNEKIHAATDVTGFGLIGHLLEMLKHTSLAANLNVEDIPLIPGALDASHQGITSSLMPQLLPLLNECALNNTQQALVNCLIDPQTNGGLLVSTDPSTAKEIIAKTDAVKIGQIQRCSDGMKINLIQN</sequence>
<dbReference type="InterPro" id="IPR036676">
    <property type="entry name" value="PurM-like_C_sf"/>
</dbReference>
<evidence type="ECO:0000256" key="2">
    <source>
        <dbReference type="ARBA" id="ARBA00022630"/>
    </source>
</evidence>
<keyword evidence="9" id="KW-0711">Selenium</keyword>
<dbReference type="SUPFAM" id="SSF51905">
    <property type="entry name" value="FAD/NAD(P)-binding domain"/>
    <property type="match status" value="2"/>
</dbReference>
<dbReference type="InterPro" id="IPR023753">
    <property type="entry name" value="FAD/NAD-binding_dom"/>
</dbReference>
<dbReference type="InterPro" id="IPR036921">
    <property type="entry name" value="PurM-like_N_sf"/>
</dbReference>
<evidence type="ECO:0000256" key="6">
    <source>
        <dbReference type="ARBA" id="ARBA00022827"/>
    </source>
</evidence>
<dbReference type="Pfam" id="PF02769">
    <property type="entry name" value="AIRS_C"/>
    <property type="match status" value="1"/>
</dbReference>
<dbReference type="Gene3D" id="3.50.50.100">
    <property type="match status" value="1"/>
</dbReference>
<dbReference type="EC" id="2.7.9.3" evidence="13"/>
<proteinExistence type="predicted"/>
<dbReference type="EMBL" id="JBHRYN010000007">
    <property type="protein sequence ID" value="MFC3700928.1"/>
    <property type="molecule type" value="Genomic_DNA"/>
</dbReference>
<keyword evidence="2" id="KW-0285">Flavoprotein</keyword>
<evidence type="ECO:0000259" key="10">
    <source>
        <dbReference type="Pfam" id="PF00586"/>
    </source>
</evidence>
<evidence type="ECO:0000256" key="7">
    <source>
        <dbReference type="ARBA" id="ARBA00022840"/>
    </source>
</evidence>
<dbReference type="Gene3D" id="3.90.650.10">
    <property type="entry name" value="PurM-like C-terminal domain"/>
    <property type="match status" value="1"/>
</dbReference>
<evidence type="ECO:0000256" key="4">
    <source>
        <dbReference type="ARBA" id="ARBA00022741"/>
    </source>
</evidence>
<dbReference type="SUPFAM" id="SSF56042">
    <property type="entry name" value="PurM C-terminal domain-like"/>
    <property type="match status" value="1"/>
</dbReference>
<dbReference type="InterPro" id="IPR000408">
    <property type="entry name" value="Reg_chr_condens"/>
</dbReference>
<comment type="cofactor">
    <cofactor evidence="1">
        <name>FAD</name>
        <dbReference type="ChEBI" id="CHEBI:57692"/>
    </cofactor>
</comment>
<dbReference type="InterPro" id="IPR004536">
    <property type="entry name" value="SPS/SelD"/>
</dbReference>
<keyword evidence="5" id="KW-0418">Kinase</keyword>
<dbReference type="InterPro" id="IPR016188">
    <property type="entry name" value="PurM-like_N"/>
</dbReference>
<evidence type="ECO:0000313" key="14">
    <source>
        <dbReference type="Proteomes" id="UP001595710"/>
    </source>
</evidence>
<dbReference type="PROSITE" id="PS00626">
    <property type="entry name" value="RCC1_2"/>
    <property type="match status" value="1"/>
</dbReference>